<sequence>QHHRHDLFYGQEALSRICHLFITFLFTCPDHPPTPLATMPRLVYHISSLTPSITPNSTKPSLTPLSSSSSNPKSLSGHRLFISAIMIASKVICDDAYSNKPWSIV</sequence>
<name>A0ACD3A4Q3_9AGAR</name>
<dbReference type="EMBL" id="ML208744">
    <property type="protein sequence ID" value="TFK60675.1"/>
    <property type="molecule type" value="Genomic_DNA"/>
</dbReference>
<reference evidence="1 2" key="1">
    <citation type="journal article" date="2019" name="Nat. Ecol. Evol.">
        <title>Megaphylogeny resolves global patterns of mushroom evolution.</title>
        <authorList>
            <person name="Varga T."/>
            <person name="Krizsan K."/>
            <person name="Foldi C."/>
            <person name="Dima B."/>
            <person name="Sanchez-Garcia M."/>
            <person name="Sanchez-Ramirez S."/>
            <person name="Szollosi G.J."/>
            <person name="Szarkandi J.G."/>
            <person name="Papp V."/>
            <person name="Albert L."/>
            <person name="Andreopoulos W."/>
            <person name="Angelini C."/>
            <person name="Antonin V."/>
            <person name="Barry K.W."/>
            <person name="Bougher N.L."/>
            <person name="Buchanan P."/>
            <person name="Buyck B."/>
            <person name="Bense V."/>
            <person name="Catcheside P."/>
            <person name="Chovatia M."/>
            <person name="Cooper J."/>
            <person name="Damon W."/>
            <person name="Desjardin D."/>
            <person name="Finy P."/>
            <person name="Geml J."/>
            <person name="Haridas S."/>
            <person name="Hughes K."/>
            <person name="Justo A."/>
            <person name="Karasinski D."/>
            <person name="Kautmanova I."/>
            <person name="Kiss B."/>
            <person name="Kocsube S."/>
            <person name="Kotiranta H."/>
            <person name="LaButti K.M."/>
            <person name="Lechner B.E."/>
            <person name="Liimatainen K."/>
            <person name="Lipzen A."/>
            <person name="Lukacs Z."/>
            <person name="Mihaltcheva S."/>
            <person name="Morgado L.N."/>
            <person name="Niskanen T."/>
            <person name="Noordeloos M.E."/>
            <person name="Ohm R.A."/>
            <person name="Ortiz-Santana B."/>
            <person name="Ovrebo C."/>
            <person name="Racz N."/>
            <person name="Riley R."/>
            <person name="Savchenko A."/>
            <person name="Shiryaev A."/>
            <person name="Soop K."/>
            <person name="Spirin V."/>
            <person name="Szebenyi C."/>
            <person name="Tomsovsky M."/>
            <person name="Tulloss R.E."/>
            <person name="Uehling J."/>
            <person name="Grigoriev I.V."/>
            <person name="Vagvolgyi C."/>
            <person name="Papp T."/>
            <person name="Martin F.M."/>
            <person name="Miettinen O."/>
            <person name="Hibbett D.S."/>
            <person name="Nagy L.G."/>
        </authorList>
    </citation>
    <scope>NUCLEOTIDE SEQUENCE [LARGE SCALE GENOMIC DNA]</scope>
    <source>
        <strain evidence="1 2">NL-1719</strain>
    </source>
</reference>
<feature type="non-terminal residue" evidence="1">
    <location>
        <position position="1"/>
    </location>
</feature>
<evidence type="ECO:0000313" key="2">
    <source>
        <dbReference type="Proteomes" id="UP000308600"/>
    </source>
</evidence>
<evidence type="ECO:0000313" key="1">
    <source>
        <dbReference type="EMBL" id="TFK60675.1"/>
    </source>
</evidence>
<dbReference type="Proteomes" id="UP000308600">
    <property type="component" value="Unassembled WGS sequence"/>
</dbReference>
<keyword evidence="2" id="KW-1185">Reference proteome</keyword>
<proteinExistence type="predicted"/>
<accession>A0ACD3A4Q3</accession>
<protein>
    <submittedName>
        <fullName evidence="1">Uncharacterized protein</fullName>
    </submittedName>
</protein>
<organism evidence="1 2">
    <name type="scientific">Pluteus cervinus</name>
    <dbReference type="NCBI Taxonomy" id="181527"/>
    <lineage>
        <taxon>Eukaryota</taxon>
        <taxon>Fungi</taxon>
        <taxon>Dikarya</taxon>
        <taxon>Basidiomycota</taxon>
        <taxon>Agaricomycotina</taxon>
        <taxon>Agaricomycetes</taxon>
        <taxon>Agaricomycetidae</taxon>
        <taxon>Agaricales</taxon>
        <taxon>Pluteineae</taxon>
        <taxon>Pluteaceae</taxon>
        <taxon>Pluteus</taxon>
    </lineage>
</organism>
<gene>
    <name evidence="1" type="ORF">BDN72DRAFT_938201</name>
</gene>
<feature type="non-terminal residue" evidence="1">
    <location>
        <position position="105"/>
    </location>
</feature>